<reference evidence="8 9" key="1">
    <citation type="submission" date="2022-12" db="EMBL/GenBank/DDBJ databases">
        <title>Chromosome-level genome of Tegillarca granosa.</title>
        <authorList>
            <person name="Kim J."/>
        </authorList>
    </citation>
    <scope>NUCLEOTIDE SEQUENCE [LARGE SCALE GENOMIC DNA]</scope>
    <source>
        <strain evidence="8">Teg-2019</strain>
        <tissue evidence="8">Adductor muscle</tissue>
    </source>
</reference>
<dbReference type="InterPro" id="IPR029044">
    <property type="entry name" value="Nucleotide-diphossugar_trans"/>
</dbReference>
<keyword evidence="4 6" id="KW-1133">Transmembrane helix</keyword>
<dbReference type="EMBL" id="JARBDR010000200">
    <property type="protein sequence ID" value="KAJ8319575.1"/>
    <property type="molecule type" value="Genomic_DNA"/>
</dbReference>
<dbReference type="SUPFAM" id="SSF53448">
    <property type="entry name" value="Nucleotide-diphospho-sugar transferases"/>
    <property type="match status" value="1"/>
</dbReference>
<protein>
    <recommendedName>
        <fullName evidence="6">XK-related protein</fullName>
    </recommendedName>
</protein>
<proteinExistence type="inferred from homology"/>
<feature type="transmembrane region" description="Helical" evidence="6">
    <location>
        <begin position="151"/>
        <end position="168"/>
    </location>
</feature>
<dbReference type="Gene3D" id="3.90.550.20">
    <property type="match status" value="1"/>
</dbReference>
<accession>A0ABQ9FV05</accession>
<evidence type="ECO:0000256" key="3">
    <source>
        <dbReference type="ARBA" id="ARBA00022692"/>
    </source>
</evidence>
<feature type="transmembrane region" description="Helical" evidence="6">
    <location>
        <begin position="335"/>
        <end position="355"/>
    </location>
</feature>
<feature type="transmembrane region" description="Helical" evidence="6">
    <location>
        <begin position="517"/>
        <end position="536"/>
    </location>
</feature>
<evidence type="ECO:0000256" key="7">
    <source>
        <dbReference type="SAM" id="MobiDB-lite"/>
    </source>
</evidence>
<keyword evidence="5 6" id="KW-0472">Membrane</keyword>
<evidence type="ECO:0000256" key="2">
    <source>
        <dbReference type="ARBA" id="ARBA00008789"/>
    </source>
</evidence>
<evidence type="ECO:0000256" key="5">
    <source>
        <dbReference type="ARBA" id="ARBA00023136"/>
    </source>
</evidence>
<dbReference type="Proteomes" id="UP001217089">
    <property type="component" value="Unassembled WGS sequence"/>
</dbReference>
<evidence type="ECO:0000256" key="6">
    <source>
        <dbReference type="RuleBase" id="RU910716"/>
    </source>
</evidence>
<comment type="similarity">
    <text evidence="2 6">Belongs to the XK family.</text>
</comment>
<name>A0ABQ9FV05_TEGGR</name>
<evidence type="ECO:0000313" key="8">
    <source>
        <dbReference type="EMBL" id="KAJ8319575.1"/>
    </source>
</evidence>
<dbReference type="InterPro" id="IPR018629">
    <property type="entry name" value="XK-rel"/>
</dbReference>
<feature type="transmembrane region" description="Helical" evidence="6">
    <location>
        <begin position="471"/>
        <end position="493"/>
    </location>
</feature>
<evidence type="ECO:0000313" key="9">
    <source>
        <dbReference type="Proteomes" id="UP001217089"/>
    </source>
</evidence>
<sequence length="858" mass="99842">MMIYTMKTKTLKTENKFRIQSGNSTETNESKESTKSGDTSDDYEYNSPKPVYAPPYCKSGAPERDRACDAPMSRACGNYYWMRDSVVPDNISHFGSLIYHQPQQVQVNFGGQNNSQQHGEIESAHPFLTQTSKDNNTSENKKNDRDWMPDFRIIDVILTLNACGFFLADIVSDWRLAVLYYLDGELLLFYLTVAFIMVPAAISAFISATWSIIDHKRYTINEKSKNAETVETGRHRKYHWSATTTDRILLFFNVVFATVQLGRCFRLLVFVAYIIKSWRTDKKNHRKIRRFKKKALEQKQDSAILGLVDGFLESSLQFFLQLYLSIAFRIKMDSLRVITICFSWISTAVIHTAYYRNNRKVQKRSQNVSKIGGLFYFLWRLCEIGPLLKYVVDHQEAASNNILLSLILSRRYKITQYISVFNKIINFLCIIYHSVVSLINDNINEDVNFNFVGQIYLSVTIKRELNNNRLIIIPTVLTCCREQIVNIIFYIVIPNKNKNYPRIVLNISITLVDKRHLGVLTVIMSLLFIGCLIVEAPDKYTMKTVSNITEIKVPPETLGIYLEEQANKRDIGKTPTKDHVKEPKKVFSIYGKPMSLLPPSKTYVVPNIVHYIWIGKNHNWKFYQLLSVLSTYYFVKPDVIYFHCDYEPIGKWWKVVKQKVKTLKIVRINMPTSIFGRLLWQSSHRADIYRIILLYNLGGIYFDTDILGLKSFNDLRVYNMTVGLEYHPGPVQGHGYGRVNNGILVAAKGADYLNVWWNTYKNMSSWTEHDRHCCIIPYTLIQQHPGLVHVEEKTLNYPSGPEYHLLYKELYDYSKNYAMHLWYENWKGKYNPDNIKKLNTTFGRVARSIYYNTTDFVD</sequence>
<feature type="region of interest" description="Disordered" evidence="7">
    <location>
        <begin position="15"/>
        <end position="50"/>
    </location>
</feature>
<feature type="transmembrane region" description="Helical" evidence="6">
    <location>
        <begin position="188"/>
        <end position="213"/>
    </location>
</feature>
<organism evidence="8 9">
    <name type="scientific">Tegillarca granosa</name>
    <name type="common">Malaysian cockle</name>
    <name type="synonym">Anadara granosa</name>
    <dbReference type="NCBI Taxonomy" id="220873"/>
    <lineage>
        <taxon>Eukaryota</taxon>
        <taxon>Metazoa</taxon>
        <taxon>Spiralia</taxon>
        <taxon>Lophotrochozoa</taxon>
        <taxon>Mollusca</taxon>
        <taxon>Bivalvia</taxon>
        <taxon>Autobranchia</taxon>
        <taxon>Pteriomorphia</taxon>
        <taxon>Arcoida</taxon>
        <taxon>Arcoidea</taxon>
        <taxon>Arcidae</taxon>
        <taxon>Tegillarca</taxon>
    </lineage>
</organism>
<dbReference type="Pfam" id="PF09815">
    <property type="entry name" value="XK-related"/>
    <property type="match status" value="1"/>
</dbReference>
<evidence type="ECO:0000256" key="4">
    <source>
        <dbReference type="ARBA" id="ARBA00022989"/>
    </source>
</evidence>
<dbReference type="InterPro" id="IPR007577">
    <property type="entry name" value="GlycoTrfase_DXD_sugar-bd_CS"/>
</dbReference>
<feature type="compositionally biased region" description="Polar residues" evidence="7">
    <location>
        <begin position="18"/>
        <end position="27"/>
    </location>
</feature>
<gene>
    <name evidence="8" type="ORF">KUTeg_002875</name>
</gene>
<evidence type="ECO:0000256" key="1">
    <source>
        <dbReference type="ARBA" id="ARBA00004141"/>
    </source>
</evidence>
<keyword evidence="9" id="KW-1185">Reference proteome</keyword>
<dbReference type="PANTHER" id="PTHR46830:SF2">
    <property type="entry name" value="ALPHA-1,4-N-ACETYLGLUCOSAMINYLTRANSFERASE"/>
    <property type="match status" value="1"/>
</dbReference>
<comment type="subcellular location">
    <subcellularLocation>
        <location evidence="1 6">Membrane</location>
        <topology evidence="1 6">Multi-pass membrane protein</topology>
    </subcellularLocation>
</comment>
<feature type="transmembrane region" description="Helical" evidence="6">
    <location>
        <begin position="420"/>
        <end position="439"/>
    </location>
</feature>
<feature type="transmembrane region" description="Helical" evidence="6">
    <location>
        <begin position="248"/>
        <end position="275"/>
    </location>
</feature>
<dbReference type="PANTHER" id="PTHR46830">
    <property type="entry name" value="TRANSFERASE, PUTATIVE-RELATED"/>
    <property type="match status" value="1"/>
</dbReference>
<keyword evidence="3 6" id="KW-0812">Transmembrane</keyword>
<comment type="caution">
    <text evidence="8">The sequence shown here is derived from an EMBL/GenBank/DDBJ whole genome shotgun (WGS) entry which is preliminary data.</text>
</comment>
<dbReference type="Pfam" id="PF04488">
    <property type="entry name" value="Gly_transf_sug"/>
    <property type="match status" value="1"/>
</dbReference>